<organism evidence="3 4">
    <name type="scientific">Clavibacter michiganensis subsp. michiganensis</name>
    <dbReference type="NCBI Taxonomy" id="33013"/>
    <lineage>
        <taxon>Bacteria</taxon>
        <taxon>Bacillati</taxon>
        <taxon>Actinomycetota</taxon>
        <taxon>Actinomycetes</taxon>
        <taxon>Micrococcales</taxon>
        <taxon>Microbacteriaceae</taxon>
        <taxon>Clavibacter</taxon>
    </lineage>
</organism>
<proteinExistence type="predicted"/>
<dbReference type="Gene3D" id="1.10.101.10">
    <property type="entry name" value="PGBD-like superfamily/PGBD"/>
    <property type="match status" value="1"/>
</dbReference>
<keyword evidence="3" id="KW-0121">Carboxypeptidase</keyword>
<dbReference type="GeneID" id="92948212"/>
<name>A0A225CQW9_CLAMM</name>
<gene>
    <name evidence="3" type="ORF">CMMCAS07_00975</name>
</gene>
<protein>
    <submittedName>
        <fullName evidence="3">Zinc D-Ala-D-Ala carboxypeptidase</fullName>
    </submittedName>
</protein>
<dbReference type="SUPFAM" id="SSF47090">
    <property type="entry name" value="PGBD-like"/>
    <property type="match status" value="1"/>
</dbReference>
<keyword evidence="3" id="KW-0645">Protease</keyword>
<dbReference type="InterPro" id="IPR036365">
    <property type="entry name" value="PGBD-like_sf"/>
</dbReference>
<evidence type="ECO:0000259" key="2">
    <source>
        <dbReference type="Pfam" id="PF01471"/>
    </source>
</evidence>
<evidence type="ECO:0000313" key="3">
    <source>
        <dbReference type="EMBL" id="OUE03490.1"/>
    </source>
</evidence>
<evidence type="ECO:0000256" key="1">
    <source>
        <dbReference type="SAM" id="SignalP"/>
    </source>
</evidence>
<dbReference type="PROSITE" id="PS51257">
    <property type="entry name" value="PROKAR_LIPOPROTEIN"/>
    <property type="match status" value="1"/>
</dbReference>
<dbReference type="AlphaFoldDB" id="A0A225CQW9"/>
<dbReference type="InterPro" id="IPR036366">
    <property type="entry name" value="PGBDSf"/>
</dbReference>
<keyword evidence="3" id="KW-0378">Hydrolase</keyword>
<sequence>MRTRFINGAAIGAGACLVGALLSAPTAANAAAAHADSVGTCTTVRAFSAPAGKTYTAPTTASGSRDCRLEIGNQSPAVTRLQQELKDGCDSAPQDIAVDGQFGRATKAALQSAQSTLGITADGIYGSQTASKFAWLTTDGKLCYTPGI</sequence>
<dbReference type="Proteomes" id="UP000195062">
    <property type="component" value="Unassembled WGS sequence"/>
</dbReference>
<keyword evidence="1" id="KW-0732">Signal</keyword>
<keyword evidence="4" id="KW-1185">Reference proteome</keyword>
<dbReference type="EMBL" id="MDHH01000001">
    <property type="protein sequence ID" value="OUE03490.1"/>
    <property type="molecule type" value="Genomic_DNA"/>
</dbReference>
<feature type="domain" description="Peptidoglycan binding-like" evidence="2">
    <location>
        <begin position="75"/>
        <end position="131"/>
    </location>
</feature>
<reference evidence="3 4" key="1">
    <citation type="submission" date="2016-08" db="EMBL/GenBank/DDBJ databases">
        <title>Genome sequence of Clavibacter michiganensis subsp. michiganensis strain CASJ007.</title>
        <authorList>
            <person name="Thapa S.P."/>
            <person name="Coaker G."/>
        </authorList>
    </citation>
    <scope>NUCLEOTIDE SEQUENCE [LARGE SCALE GENOMIC DNA]</scope>
    <source>
        <strain evidence="3">CASJ007</strain>
    </source>
</reference>
<dbReference type="Pfam" id="PF01471">
    <property type="entry name" value="PG_binding_1"/>
    <property type="match status" value="1"/>
</dbReference>
<feature type="signal peptide" evidence="1">
    <location>
        <begin position="1"/>
        <end position="30"/>
    </location>
</feature>
<comment type="caution">
    <text evidence="3">The sequence shown here is derived from an EMBL/GenBank/DDBJ whole genome shotgun (WGS) entry which is preliminary data.</text>
</comment>
<dbReference type="InterPro" id="IPR002477">
    <property type="entry name" value="Peptidoglycan-bd-like"/>
</dbReference>
<evidence type="ECO:0000313" key="4">
    <source>
        <dbReference type="Proteomes" id="UP000195062"/>
    </source>
</evidence>
<feature type="chain" id="PRO_5030038875" evidence="1">
    <location>
        <begin position="31"/>
        <end position="148"/>
    </location>
</feature>
<accession>A0A225CQW9</accession>
<dbReference type="RefSeq" id="WP_079534430.1">
    <property type="nucleotide sequence ID" value="NZ_CP033724.1"/>
</dbReference>
<dbReference type="GO" id="GO:0004180">
    <property type="term" value="F:carboxypeptidase activity"/>
    <property type="evidence" value="ECO:0007669"/>
    <property type="project" value="UniProtKB-KW"/>
</dbReference>